<keyword evidence="3" id="KW-1185">Reference proteome</keyword>
<evidence type="ECO:0000256" key="1">
    <source>
        <dbReference type="SAM" id="MobiDB-lite"/>
    </source>
</evidence>
<feature type="compositionally biased region" description="Low complexity" evidence="1">
    <location>
        <begin position="1"/>
        <end position="20"/>
    </location>
</feature>
<sequence length="143" mass="15112">MQCDASHPSSNSTTHHPATTDCTLRVSQSGQAREGKVSTITSAAAAAAGHRNGKNPHRDVQGWSLGEGEKGKKPPPARTGQQQPLRQRRELRLSSGYNKSALPPSTAGDGARPFRAASHADSAGGRPRVQARGEIIVDDWGWG</sequence>
<dbReference type="Proteomes" id="UP000077202">
    <property type="component" value="Unassembled WGS sequence"/>
</dbReference>
<comment type="caution">
    <text evidence="2">The sequence shown here is derived from an EMBL/GenBank/DDBJ whole genome shotgun (WGS) entry which is preliminary data.</text>
</comment>
<dbReference type="AlphaFoldDB" id="A0A176WU21"/>
<feature type="compositionally biased region" description="Polar residues" evidence="1">
    <location>
        <begin position="21"/>
        <end position="31"/>
    </location>
</feature>
<protein>
    <submittedName>
        <fullName evidence="2">Uncharacterized protein</fullName>
    </submittedName>
</protein>
<name>A0A176WU21_MARPO</name>
<gene>
    <name evidence="2" type="ORF">AXG93_3524s1070</name>
</gene>
<reference evidence="2" key="1">
    <citation type="submission" date="2016-03" db="EMBL/GenBank/DDBJ databases">
        <title>Mechanisms controlling the formation of the plant cell surface in tip-growing cells are functionally conserved among land plants.</title>
        <authorList>
            <person name="Honkanen S."/>
            <person name="Jones V.A."/>
            <person name="Morieri G."/>
            <person name="Champion C."/>
            <person name="Hetherington A.J."/>
            <person name="Kelly S."/>
            <person name="Saint-Marcoux D."/>
            <person name="Proust H."/>
            <person name="Prescott H."/>
            <person name="Dolan L."/>
        </authorList>
    </citation>
    <scope>NUCLEOTIDE SEQUENCE [LARGE SCALE GENOMIC DNA]</scope>
    <source>
        <tissue evidence="2">Whole gametophyte</tissue>
    </source>
</reference>
<feature type="region of interest" description="Disordered" evidence="1">
    <location>
        <begin position="1"/>
        <end position="130"/>
    </location>
</feature>
<evidence type="ECO:0000313" key="3">
    <source>
        <dbReference type="Proteomes" id="UP000077202"/>
    </source>
</evidence>
<evidence type="ECO:0000313" key="2">
    <source>
        <dbReference type="EMBL" id="OAE35772.1"/>
    </source>
</evidence>
<proteinExistence type="predicted"/>
<accession>A0A176WU21</accession>
<dbReference type="EMBL" id="LVLJ01000074">
    <property type="protein sequence ID" value="OAE35772.1"/>
    <property type="molecule type" value="Genomic_DNA"/>
</dbReference>
<organism evidence="2 3">
    <name type="scientific">Marchantia polymorpha subsp. ruderalis</name>
    <dbReference type="NCBI Taxonomy" id="1480154"/>
    <lineage>
        <taxon>Eukaryota</taxon>
        <taxon>Viridiplantae</taxon>
        <taxon>Streptophyta</taxon>
        <taxon>Embryophyta</taxon>
        <taxon>Marchantiophyta</taxon>
        <taxon>Marchantiopsida</taxon>
        <taxon>Marchantiidae</taxon>
        <taxon>Marchantiales</taxon>
        <taxon>Marchantiaceae</taxon>
        <taxon>Marchantia</taxon>
    </lineage>
</organism>